<dbReference type="InterPro" id="IPR029058">
    <property type="entry name" value="AB_hydrolase_fold"/>
</dbReference>
<dbReference type="Pfam" id="PF12146">
    <property type="entry name" value="Hydrolase_4"/>
    <property type="match status" value="1"/>
</dbReference>
<reference evidence="2" key="1">
    <citation type="submission" date="2021-01" db="EMBL/GenBank/DDBJ databases">
        <title>Whole genome shotgun sequence of Rhizocola hellebori NBRC 109834.</title>
        <authorList>
            <person name="Komaki H."/>
            <person name="Tamura T."/>
        </authorList>
    </citation>
    <scope>NUCLEOTIDE SEQUENCE</scope>
    <source>
        <strain evidence="2">NBRC 109834</strain>
    </source>
</reference>
<gene>
    <name evidence="2" type="ORF">Rhe02_95270</name>
</gene>
<proteinExistence type="predicted"/>
<accession>A0A8J3QIG8</accession>
<feature type="domain" description="Serine aminopeptidase S33" evidence="1">
    <location>
        <begin position="76"/>
        <end position="174"/>
    </location>
</feature>
<dbReference type="EMBL" id="BONY01000135">
    <property type="protein sequence ID" value="GIH11460.1"/>
    <property type="molecule type" value="Genomic_DNA"/>
</dbReference>
<evidence type="ECO:0000259" key="1">
    <source>
        <dbReference type="Pfam" id="PF12146"/>
    </source>
</evidence>
<comment type="caution">
    <text evidence="2">The sequence shown here is derived from an EMBL/GenBank/DDBJ whole genome shotgun (WGS) entry which is preliminary data.</text>
</comment>
<dbReference type="InterPro" id="IPR022742">
    <property type="entry name" value="Hydrolase_4"/>
</dbReference>
<dbReference type="PANTHER" id="PTHR12277:SF79">
    <property type="entry name" value="XAA-PRO DIPEPTIDYL-PEPTIDASE-RELATED"/>
    <property type="match status" value="1"/>
</dbReference>
<organism evidence="2 3">
    <name type="scientific">Rhizocola hellebori</name>
    <dbReference type="NCBI Taxonomy" id="1392758"/>
    <lineage>
        <taxon>Bacteria</taxon>
        <taxon>Bacillati</taxon>
        <taxon>Actinomycetota</taxon>
        <taxon>Actinomycetes</taxon>
        <taxon>Micromonosporales</taxon>
        <taxon>Micromonosporaceae</taxon>
        <taxon>Rhizocola</taxon>
    </lineage>
</organism>
<evidence type="ECO:0000313" key="2">
    <source>
        <dbReference type="EMBL" id="GIH11460.1"/>
    </source>
</evidence>
<sequence length="262" mass="26641">MRLVRPALIVLVVLLLLLALVWFGQRALIYFPDRSAVGPAASALPGGQDLVLSTGDGLELGAWLFAPTGSANGVTVLVANGNGGNRAGRVPLASALTAAGFSVLLFDYRGYGGNPGSPSEEGLAQDAKAARAAIKGPVIYLGESLGAAVATRLAAADPPLGLVLRSPFTDLAAAGSANYPFLPVRWLLRDRFSVASTLAGIKVPTVVVYGSADSIVPAEQSRAVAATAGGPCTVIEVAGADHNDPSLQHGPELIQAVSSLVR</sequence>
<dbReference type="AlphaFoldDB" id="A0A8J3QIG8"/>
<dbReference type="Proteomes" id="UP000612899">
    <property type="component" value="Unassembled WGS sequence"/>
</dbReference>
<evidence type="ECO:0000313" key="3">
    <source>
        <dbReference type="Proteomes" id="UP000612899"/>
    </source>
</evidence>
<keyword evidence="3" id="KW-1185">Reference proteome</keyword>
<protein>
    <recommendedName>
        <fullName evidence="1">Serine aminopeptidase S33 domain-containing protein</fullName>
    </recommendedName>
</protein>
<name>A0A8J3QIG8_9ACTN</name>
<dbReference type="SUPFAM" id="SSF53474">
    <property type="entry name" value="alpha/beta-Hydrolases"/>
    <property type="match status" value="1"/>
</dbReference>
<dbReference type="PANTHER" id="PTHR12277">
    <property type="entry name" value="ALPHA/BETA HYDROLASE DOMAIN-CONTAINING PROTEIN"/>
    <property type="match status" value="1"/>
</dbReference>
<dbReference type="Gene3D" id="3.40.50.1820">
    <property type="entry name" value="alpha/beta hydrolase"/>
    <property type="match status" value="1"/>
</dbReference>